<accession>A0A9W6N576</accession>
<sequence length="193" mass="21301">MSADPLPVDIARPHMWLQPTTAREPNGKEYDLPRYERHLLCDGDGIFPNSAGLTWEPAVLNAELQREGSIGWYRNPDRASQDSLGVIYEEAGENRLLRSDFIFFSRLDDGSVAADLVDPHGDYLADAMPKLKGLAEYAAGNLETYRRIEAVSKTKSGAYRMLDMTKEDVRAAVMAATSAEGLYASPIAIDYAA</sequence>
<dbReference type="AlphaFoldDB" id="A0A9W6N576"/>
<gene>
    <name evidence="1" type="primary">yagJ</name>
    <name evidence="1" type="ORF">GCM10008171_32060</name>
</gene>
<reference evidence="1" key="1">
    <citation type="journal article" date="2014" name="Int. J. Syst. Evol. Microbiol.">
        <title>Complete genome sequence of Corynebacterium casei LMG S-19264T (=DSM 44701T), isolated from a smear-ripened cheese.</title>
        <authorList>
            <consortium name="US DOE Joint Genome Institute (JGI-PGF)"/>
            <person name="Walter F."/>
            <person name="Albersmeier A."/>
            <person name="Kalinowski J."/>
            <person name="Ruckert C."/>
        </authorList>
    </citation>
    <scope>NUCLEOTIDE SEQUENCE</scope>
    <source>
        <strain evidence="1">VKM B-2555</strain>
    </source>
</reference>
<evidence type="ECO:0000313" key="1">
    <source>
        <dbReference type="EMBL" id="GLK77952.1"/>
    </source>
</evidence>
<reference evidence="1" key="2">
    <citation type="submission" date="2023-01" db="EMBL/GenBank/DDBJ databases">
        <authorList>
            <person name="Sun Q."/>
            <person name="Evtushenko L."/>
        </authorList>
    </citation>
    <scope>NUCLEOTIDE SEQUENCE</scope>
    <source>
        <strain evidence="1">VKM B-2555</strain>
    </source>
</reference>
<keyword evidence="2" id="KW-1185">Reference proteome</keyword>
<proteinExistence type="predicted"/>
<evidence type="ECO:0000313" key="2">
    <source>
        <dbReference type="Proteomes" id="UP001143364"/>
    </source>
</evidence>
<organism evidence="1 2">
    <name type="scientific">Methylopila jiangsuensis</name>
    <dbReference type="NCBI Taxonomy" id="586230"/>
    <lineage>
        <taxon>Bacteria</taxon>
        <taxon>Pseudomonadati</taxon>
        <taxon>Pseudomonadota</taxon>
        <taxon>Alphaproteobacteria</taxon>
        <taxon>Hyphomicrobiales</taxon>
        <taxon>Methylopilaceae</taxon>
        <taxon>Methylopila</taxon>
    </lineage>
</organism>
<name>A0A9W6N576_9HYPH</name>
<dbReference type="RefSeq" id="WP_271205777.1">
    <property type="nucleotide sequence ID" value="NZ_BSFK01000016.1"/>
</dbReference>
<comment type="caution">
    <text evidence="1">The sequence shown here is derived from an EMBL/GenBank/DDBJ whole genome shotgun (WGS) entry which is preliminary data.</text>
</comment>
<dbReference type="EMBL" id="BSFK01000016">
    <property type="protein sequence ID" value="GLK77952.1"/>
    <property type="molecule type" value="Genomic_DNA"/>
</dbReference>
<dbReference type="Proteomes" id="UP001143364">
    <property type="component" value="Unassembled WGS sequence"/>
</dbReference>
<protein>
    <submittedName>
        <fullName evidence="1">Uncharacterized protein</fullName>
    </submittedName>
</protein>